<name>A0ACA9MC15_9GLOM</name>
<protein>
    <submittedName>
        <fullName evidence="1">15218_t:CDS:1</fullName>
    </submittedName>
</protein>
<organism evidence="1 2">
    <name type="scientific">Cetraspora pellucida</name>
    <dbReference type="NCBI Taxonomy" id="1433469"/>
    <lineage>
        <taxon>Eukaryota</taxon>
        <taxon>Fungi</taxon>
        <taxon>Fungi incertae sedis</taxon>
        <taxon>Mucoromycota</taxon>
        <taxon>Glomeromycotina</taxon>
        <taxon>Glomeromycetes</taxon>
        <taxon>Diversisporales</taxon>
        <taxon>Gigasporaceae</taxon>
        <taxon>Cetraspora</taxon>
    </lineage>
</organism>
<evidence type="ECO:0000313" key="2">
    <source>
        <dbReference type="Proteomes" id="UP000789366"/>
    </source>
</evidence>
<sequence>KDGVRRIYQTTELTLTTISKLSAGEFRQLANDNNSDDDDDTEDESFQDVAVKEVSQNNDDSENGSFQNAVSQDTTQQVLITLDNNQICFHTEDINYQQHQDYCITEFSNVDQQIRNITNDFPIYATISEQTQSATNTNIFQNTIVPHYHHYSSPY</sequence>
<reference evidence="1" key="1">
    <citation type="submission" date="2021-06" db="EMBL/GenBank/DDBJ databases">
        <authorList>
            <person name="Kallberg Y."/>
            <person name="Tangrot J."/>
            <person name="Rosling A."/>
        </authorList>
    </citation>
    <scope>NUCLEOTIDE SEQUENCE</scope>
    <source>
        <strain evidence="1">28 12/20/2015</strain>
    </source>
</reference>
<accession>A0ACA9MC15</accession>
<comment type="caution">
    <text evidence="1">The sequence shown here is derived from an EMBL/GenBank/DDBJ whole genome shotgun (WGS) entry which is preliminary data.</text>
</comment>
<proteinExistence type="predicted"/>
<evidence type="ECO:0000313" key="1">
    <source>
        <dbReference type="EMBL" id="CAG8578248.1"/>
    </source>
</evidence>
<dbReference type="Proteomes" id="UP000789366">
    <property type="component" value="Unassembled WGS sequence"/>
</dbReference>
<gene>
    <name evidence="1" type="ORF">SPELUC_LOCUS6261</name>
</gene>
<keyword evidence="2" id="KW-1185">Reference proteome</keyword>
<feature type="non-terminal residue" evidence="1">
    <location>
        <position position="1"/>
    </location>
</feature>
<dbReference type="EMBL" id="CAJVPW010007195">
    <property type="protein sequence ID" value="CAG8578248.1"/>
    <property type="molecule type" value="Genomic_DNA"/>
</dbReference>